<keyword evidence="4" id="KW-0564">Palmitate</keyword>
<dbReference type="EMBL" id="UINC01083214">
    <property type="protein sequence ID" value="SVC28705.1"/>
    <property type="molecule type" value="Genomic_DNA"/>
</dbReference>
<dbReference type="AlphaFoldDB" id="A0A382KYT1"/>
<dbReference type="GO" id="GO:0030288">
    <property type="term" value="C:outer membrane-bounded periplasmic space"/>
    <property type="evidence" value="ECO:0007669"/>
    <property type="project" value="InterPro"/>
</dbReference>
<name>A0A382KYT1_9ZZZZ</name>
<evidence type="ECO:0000256" key="4">
    <source>
        <dbReference type="ARBA" id="ARBA00023139"/>
    </source>
</evidence>
<evidence type="ECO:0000256" key="1">
    <source>
        <dbReference type="ARBA" id="ARBA00022475"/>
    </source>
</evidence>
<dbReference type="PANTHER" id="PTHR41164">
    <property type="entry name" value="CURLI PRODUCTION ASSEMBLY/TRANSPORT COMPONENT CSGG"/>
    <property type="match status" value="1"/>
</dbReference>
<evidence type="ECO:0000256" key="5">
    <source>
        <dbReference type="ARBA" id="ARBA00023288"/>
    </source>
</evidence>
<evidence type="ECO:0000256" key="3">
    <source>
        <dbReference type="ARBA" id="ARBA00023136"/>
    </source>
</evidence>
<dbReference type="Pfam" id="PF03783">
    <property type="entry name" value="CsgG"/>
    <property type="match status" value="1"/>
</dbReference>
<gene>
    <name evidence="6" type="ORF">METZ01_LOCUS281559</name>
</gene>
<accession>A0A382KYT1</accession>
<evidence type="ECO:0008006" key="7">
    <source>
        <dbReference type="Google" id="ProtNLM"/>
    </source>
</evidence>
<keyword evidence="3" id="KW-0472">Membrane</keyword>
<dbReference type="Gene3D" id="3.40.50.10610">
    <property type="entry name" value="ABC-type transport auxiliary lipoprotein component"/>
    <property type="match status" value="1"/>
</dbReference>
<protein>
    <recommendedName>
        <fullName evidence="7">Curli production assembly/transport component CsgG</fullName>
    </recommendedName>
</protein>
<evidence type="ECO:0000313" key="6">
    <source>
        <dbReference type="EMBL" id="SVC28705.1"/>
    </source>
</evidence>
<dbReference type="PANTHER" id="PTHR41164:SF1">
    <property type="entry name" value="CURLI PRODUCTION ASSEMBLY_TRANSPORT COMPONENT CSGG"/>
    <property type="match status" value="1"/>
</dbReference>
<keyword evidence="2" id="KW-0732">Signal</keyword>
<keyword evidence="5" id="KW-0449">Lipoprotein</keyword>
<reference evidence="6" key="1">
    <citation type="submission" date="2018-05" db="EMBL/GenBank/DDBJ databases">
        <authorList>
            <person name="Lanie J.A."/>
            <person name="Ng W.-L."/>
            <person name="Kazmierczak K.M."/>
            <person name="Andrzejewski T.M."/>
            <person name="Davidsen T.M."/>
            <person name="Wayne K.J."/>
            <person name="Tettelin H."/>
            <person name="Glass J.I."/>
            <person name="Rusch D."/>
            <person name="Podicherti R."/>
            <person name="Tsui H.-C.T."/>
            <person name="Winkler M.E."/>
        </authorList>
    </citation>
    <scope>NUCLEOTIDE SEQUENCE</scope>
</reference>
<dbReference type="InterPro" id="IPR005534">
    <property type="entry name" value="Curli_assmbl/transp-comp_CsgG"/>
</dbReference>
<evidence type="ECO:0000256" key="2">
    <source>
        <dbReference type="ARBA" id="ARBA00022729"/>
    </source>
</evidence>
<sequence>MKLFVIILTVLLINNCATVVSPEVVVPTNTAPQISQSIQPDEVFLKRKVAIARFSNETKYGKGFFNNEDMVAQQAMDILSSRLTQSGKFILLERNDISSVLDELNLSNMSDFNIPANYLILGSVTAFGRKTEGDVGALSRTKKQSANATVNIRLIDVKTGQIIYSEEGSAEAFSEVGTVIGMGSQAGYDASLDDKAISGAITKLVSNIIENLLEKPWRSFILDIQDGTILIAGGKSQGIAVGDSFSIYKRGKTIKNPQTGFDIELPGTHVGDIDVFQTLGKTVNDELSICMPSFDINSINEFANYYVEEKIDK</sequence>
<organism evidence="6">
    <name type="scientific">marine metagenome</name>
    <dbReference type="NCBI Taxonomy" id="408172"/>
    <lineage>
        <taxon>unclassified sequences</taxon>
        <taxon>metagenomes</taxon>
        <taxon>ecological metagenomes</taxon>
    </lineage>
</organism>
<dbReference type="SUPFAM" id="SSF52964">
    <property type="entry name" value="TolB, N-terminal domain"/>
    <property type="match status" value="1"/>
</dbReference>
<keyword evidence="1" id="KW-1003">Cell membrane</keyword>
<proteinExistence type="predicted"/>